<gene>
    <name evidence="2" type="ORF">JF888_00900</name>
</gene>
<dbReference type="Proteomes" id="UP000620075">
    <property type="component" value="Unassembled WGS sequence"/>
</dbReference>
<evidence type="ECO:0000256" key="1">
    <source>
        <dbReference type="SAM" id="Phobius"/>
    </source>
</evidence>
<sequence length="96" mass="11031">MLLSGVTGSLPNVEYTVAIEWGYYAFIFLSGTCLLIGLLGDRFYDDRRSVALSRLAILSRIYYPAFVLAVVLIYYLKFRQAFRPLPARCRLRRRGS</sequence>
<dbReference type="InterPro" id="IPR038050">
    <property type="entry name" value="Neuro_actylchol_rec"/>
</dbReference>
<comment type="caution">
    <text evidence="2">The sequence shown here is derived from an EMBL/GenBank/DDBJ whole genome shotgun (WGS) entry which is preliminary data.</text>
</comment>
<protein>
    <submittedName>
        <fullName evidence="2">Uncharacterized protein</fullName>
    </submittedName>
</protein>
<keyword evidence="1" id="KW-0472">Membrane</keyword>
<keyword evidence="1" id="KW-1133">Transmembrane helix</keyword>
<dbReference type="AlphaFoldDB" id="A0A934K857"/>
<organism evidence="2 3">
    <name type="scientific">Candidatus Dormiibacter inghamiae</name>
    <dbReference type="NCBI Taxonomy" id="3127013"/>
    <lineage>
        <taxon>Bacteria</taxon>
        <taxon>Bacillati</taxon>
        <taxon>Candidatus Dormiibacterota</taxon>
        <taxon>Candidatus Dormibacteria</taxon>
        <taxon>Candidatus Dormibacterales</taxon>
        <taxon>Candidatus Dormibacteraceae</taxon>
        <taxon>Candidatus Dormiibacter</taxon>
    </lineage>
</organism>
<feature type="transmembrane region" description="Helical" evidence="1">
    <location>
        <begin position="21"/>
        <end position="40"/>
    </location>
</feature>
<dbReference type="EMBL" id="JAEKNQ010000006">
    <property type="protein sequence ID" value="MBJ7601749.1"/>
    <property type="molecule type" value="Genomic_DNA"/>
</dbReference>
<evidence type="ECO:0000313" key="2">
    <source>
        <dbReference type="EMBL" id="MBJ7601749.1"/>
    </source>
</evidence>
<reference evidence="2 3" key="1">
    <citation type="submission" date="2020-10" db="EMBL/GenBank/DDBJ databases">
        <title>Ca. Dormibacterota MAGs.</title>
        <authorList>
            <person name="Montgomery K."/>
        </authorList>
    </citation>
    <scope>NUCLEOTIDE SEQUENCE [LARGE SCALE GENOMIC DNA]</scope>
    <source>
        <strain evidence="2">SC8811_S16_3</strain>
    </source>
</reference>
<feature type="transmembrane region" description="Helical" evidence="1">
    <location>
        <begin position="61"/>
        <end position="78"/>
    </location>
</feature>
<dbReference type="Gene3D" id="1.20.58.390">
    <property type="entry name" value="Neurotransmitter-gated ion-channel transmembrane domain"/>
    <property type="match status" value="1"/>
</dbReference>
<proteinExistence type="predicted"/>
<dbReference type="RefSeq" id="WP_338176105.1">
    <property type="nucleotide sequence ID" value="NZ_JAEKNQ010000006.1"/>
</dbReference>
<name>A0A934K857_9BACT</name>
<accession>A0A934K857</accession>
<keyword evidence="1" id="KW-0812">Transmembrane</keyword>
<evidence type="ECO:0000313" key="3">
    <source>
        <dbReference type="Proteomes" id="UP000620075"/>
    </source>
</evidence>